<proteinExistence type="predicted"/>
<name>A0A8S5U9K8_9CAUD</name>
<evidence type="ECO:0000313" key="1">
    <source>
        <dbReference type="EMBL" id="DAF91139.1"/>
    </source>
</evidence>
<protein>
    <submittedName>
        <fullName evidence="1">Uncharacterized protein</fullName>
    </submittedName>
</protein>
<reference evidence="1" key="1">
    <citation type="journal article" date="2021" name="Proc. Natl. Acad. Sci. U.S.A.">
        <title>A Catalog of Tens of Thousands of Viruses from Human Metagenomes Reveals Hidden Associations with Chronic Diseases.</title>
        <authorList>
            <person name="Tisza M.J."/>
            <person name="Buck C.B."/>
        </authorList>
    </citation>
    <scope>NUCLEOTIDE SEQUENCE</scope>
    <source>
        <strain evidence="1">CtKNZ79</strain>
    </source>
</reference>
<sequence>MGAAPDDDTLSAASYIAVGVRCGLSIQETLQYPVGIITDLWEIYKQSHGIKDDEA</sequence>
<organism evidence="1">
    <name type="scientific">Siphoviridae sp. ctKNZ79</name>
    <dbReference type="NCBI Taxonomy" id="2825440"/>
    <lineage>
        <taxon>Viruses</taxon>
        <taxon>Duplodnaviria</taxon>
        <taxon>Heunggongvirae</taxon>
        <taxon>Uroviricota</taxon>
        <taxon>Caudoviricetes</taxon>
    </lineage>
</organism>
<dbReference type="EMBL" id="BK016045">
    <property type="protein sequence ID" value="DAF91139.1"/>
    <property type="molecule type" value="Genomic_DNA"/>
</dbReference>
<accession>A0A8S5U9K8</accession>